<dbReference type="EMBL" id="LWDF02001335">
    <property type="protein sequence ID" value="KAE8239120.1"/>
    <property type="molecule type" value="Genomic_DNA"/>
</dbReference>
<dbReference type="AlphaFoldDB" id="A0A177T357"/>
<evidence type="ECO:0000313" key="2">
    <source>
        <dbReference type="Proteomes" id="UP000077521"/>
    </source>
</evidence>
<comment type="caution">
    <text evidence="1">The sequence shown here is derived from an EMBL/GenBank/DDBJ whole genome shotgun (WGS) entry which is preliminary data.</text>
</comment>
<proteinExistence type="predicted"/>
<gene>
    <name evidence="1" type="ORF">A4X13_0g8244</name>
</gene>
<protein>
    <submittedName>
        <fullName evidence="1">Uncharacterized protein</fullName>
    </submittedName>
</protein>
<reference evidence="1" key="2">
    <citation type="journal article" date="2019" name="IMA Fungus">
        <title>Genome sequencing and comparison of five Tilletia species to identify candidate genes for the detection of regulated species infecting wheat.</title>
        <authorList>
            <person name="Nguyen H.D.T."/>
            <person name="Sultana T."/>
            <person name="Kesanakurti P."/>
            <person name="Hambleton S."/>
        </authorList>
    </citation>
    <scope>NUCLEOTIDE SEQUENCE</scope>
    <source>
        <strain evidence="1">DAOMC 236416</strain>
    </source>
</reference>
<dbReference type="Proteomes" id="UP000077521">
    <property type="component" value="Unassembled WGS sequence"/>
</dbReference>
<organism evidence="1 2">
    <name type="scientific">Tilletia indica</name>
    <dbReference type="NCBI Taxonomy" id="43049"/>
    <lineage>
        <taxon>Eukaryota</taxon>
        <taxon>Fungi</taxon>
        <taxon>Dikarya</taxon>
        <taxon>Basidiomycota</taxon>
        <taxon>Ustilaginomycotina</taxon>
        <taxon>Exobasidiomycetes</taxon>
        <taxon>Tilletiales</taxon>
        <taxon>Tilletiaceae</taxon>
        <taxon>Tilletia</taxon>
    </lineage>
</organism>
<evidence type="ECO:0000313" key="1">
    <source>
        <dbReference type="EMBL" id="KAE8239120.1"/>
    </source>
</evidence>
<keyword evidence="2" id="KW-1185">Reference proteome</keyword>
<reference evidence="1" key="1">
    <citation type="submission" date="2016-04" db="EMBL/GenBank/DDBJ databases">
        <authorList>
            <person name="Nguyen H.D."/>
            <person name="Samba Siva P."/>
            <person name="Cullis J."/>
            <person name="Levesque C.A."/>
            <person name="Hambleton S."/>
        </authorList>
    </citation>
    <scope>NUCLEOTIDE SEQUENCE</scope>
    <source>
        <strain evidence="1">DAOMC 236416</strain>
    </source>
</reference>
<name>A0A177T357_9BASI</name>
<accession>A0A177T357</accession>
<sequence>MQLSVASVLAMIGAAELPPLLHWCCHFQLRAWCPHTTIFCDVCSTGLNLKCQQILFGIKAAPLNRVRSFQSLYVVTGTRLIVAVPASITILAYGFGARTYTGDTTKVIAKAQANPLHLRRCRRRRHRHPLRLRCPRSPVVSPFSASQPWQDYQGLTLQWLMALPTVRSPSPSMRSPPRSRPTTAATFLIANMVCPA</sequence>